<dbReference type="Pfam" id="PF11651">
    <property type="entry name" value="P22_CoatProtein"/>
    <property type="match status" value="1"/>
</dbReference>
<organism evidence="1 2">
    <name type="scientific">Methylobacterium persicinum</name>
    <dbReference type="NCBI Taxonomy" id="374426"/>
    <lineage>
        <taxon>Bacteria</taxon>
        <taxon>Pseudomonadati</taxon>
        <taxon>Pseudomonadota</taxon>
        <taxon>Alphaproteobacteria</taxon>
        <taxon>Hyphomicrobiales</taxon>
        <taxon>Methylobacteriaceae</taxon>
        <taxon>Methylobacterium</taxon>
    </lineage>
</organism>
<accession>A0ABU0HSD4</accession>
<evidence type="ECO:0008006" key="3">
    <source>
        <dbReference type="Google" id="ProtNLM"/>
    </source>
</evidence>
<dbReference type="Gene3D" id="2.40.30.240">
    <property type="match status" value="1"/>
</dbReference>
<gene>
    <name evidence="1" type="ORF">QO016_004743</name>
</gene>
<reference evidence="1 2" key="1">
    <citation type="submission" date="2023-07" db="EMBL/GenBank/DDBJ databases">
        <title>Genomic Encyclopedia of Type Strains, Phase IV (KMG-IV): sequencing the most valuable type-strain genomes for metagenomic binning, comparative biology and taxonomic classification.</title>
        <authorList>
            <person name="Goeker M."/>
        </authorList>
    </citation>
    <scope>NUCLEOTIDE SEQUENCE [LARGE SCALE GENOMIC DNA]</scope>
    <source>
        <strain evidence="1 2">DSM 19562</strain>
    </source>
</reference>
<name>A0ABU0HSD4_9HYPH</name>
<comment type="caution">
    <text evidence="1">The sequence shown here is derived from an EMBL/GenBank/DDBJ whole genome shotgun (WGS) entry which is preliminary data.</text>
</comment>
<proteinExistence type="predicted"/>
<dbReference type="RefSeq" id="WP_238248706.1">
    <property type="nucleotide sequence ID" value="NZ_BPQX01000021.1"/>
</dbReference>
<dbReference type="InterPro" id="IPR024659">
    <property type="entry name" value="Phage_coat_Gp5"/>
</dbReference>
<dbReference type="Proteomes" id="UP001236369">
    <property type="component" value="Unassembled WGS sequence"/>
</dbReference>
<keyword evidence="2" id="KW-1185">Reference proteome</keyword>
<evidence type="ECO:0000313" key="2">
    <source>
        <dbReference type="Proteomes" id="UP001236369"/>
    </source>
</evidence>
<sequence length="407" mass="43388">MANNLLTLQQITREALNRFINSNAFLQGIDRQYDDQYARVGAKIGSTLRIRLPNDYVVRSGPTAVPQDTVENTTPLTISQQKGVDVSFSSADMALSLDDFGERILAPMMNNLAGAVAADIMTLAETIPSVSRNADPATNATLSPNLATFLDAGARLDHYGVRRGPGERKIVFSPETQARTVSALSGLFNNQQKIGEQYRTGTMTNDAIGFDYMMDQTVLNHVTGAYGALPTVNGANQSGSNITVSATAGPLNKGDYVRFAGVYSVNRVTKQSTGRLATFLITANVPTGSTSLPIYPALIPPVGGIAVPYQTVDSSPANGAAITSPFNAGEVYRKNIAMGKQAVTMATADLELPGGVDRAARATFDGISLRMVRGYNINSDQFITRLDILYGYAALRPEFATVIADAV</sequence>
<dbReference type="EMBL" id="JAUSVV010000023">
    <property type="protein sequence ID" value="MDQ0445216.1"/>
    <property type="molecule type" value="Genomic_DNA"/>
</dbReference>
<evidence type="ECO:0000313" key="1">
    <source>
        <dbReference type="EMBL" id="MDQ0445216.1"/>
    </source>
</evidence>
<protein>
    <recommendedName>
        <fullName evidence="3">P22 coat-protein 5 family protein</fullName>
    </recommendedName>
</protein>